<gene>
    <name evidence="2" type="ORF">HINF_LOCUS55651</name>
</gene>
<evidence type="ECO:0000313" key="3">
    <source>
        <dbReference type="Proteomes" id="UP001642409"/>
    </source>
</evidence>
<feature type="domain" description="Myb-like" evidence="1">
    <location>
        <begin position="9"/>
        <end position="57"/>
    </location>
</feature>
<dbReference type="Gene3D" id="1.10.10.60">
    <property type="entry name" value="Homeodomain-like"/>
    <property type="match status" value="1"/>
</dbReference>
<evidence type="ECO:0000259" key="1">
    <source>
        <dbReference type="SMART" id="SM00717"/>
    </source>
</evidence>
<organism evidence="2 3">
    <name type="scientific">Hexamita inflata</name>
    <dbReference type="NCBI Taxonomy" id="28002"/>
    <lineage>
        <taxon>Eukaryota</taxon>
        <taxon>Metamonada</taxon>
        <taxon>Diplomonadida</taxon>
        <taxon>Hexamitidae</taxon>
        <taxon>Hexamitinae</taxon>
        <taxon>Hexamita</taxon>
    </lineage>
</organism>
<sequence>MSSQQDKKKYQKWNKQDKIRYAQLYKLYGTAFDKYQSYFPGRTVEQIRYYFGNQVNKNKLCQKSLNIQKINQISQQPEDLQETGCPKTDQIIIYSKDDNFMNQNEIVQESFLFDDFFK</sequence>
<accession>A0ABP1KYB0</accession>
<proteinExistence type="predicted"/>
<evidence type="ECO:0000313" key="2">
    <source>
        <dbReference type="EMBL" id="CAL6072491.1"/>
    </source>
</evidence>
<reference evidence="2 3" key="1">
    <citation type="submission" date="2024-07" db="EMBL/GenBank/DDBJ databases">
        <authorList>
            <person name="Akdeniz Z."/>
        </authorList>
    </citation>
    <scope>NUCLEOTIDE SEQUENCE [LARGE SCALE GENOMIC DNA]</scope>
</reference>
<dbReference type="InterPro" id="IPR001005">
    <property type="entry name" value="SANT/Myb"/>
</dbReference>
<name>A0ABP1KYB0_9EUKA</name>
<comment type="caution">
    <text evidence="2">The sequence shown here is derived from an EMBL/GenBank/DDBJ whole genome shotgun (WGS) entry which is preliminary data.</text>
</comment>
<dbReference type="SMART" id="SM00717">
    <property type="entry name" value="SANT"/>
    <property type="match status" value="1"/>
</dbReference>
<keyword evidence="3" id="KW-1185">Reference proteome</keyword>
<dbReference type="SUPFAM" id="SSF46689">
    <property type="entry name" value="Homeodomain-like"/>
    <property type="match status" value="1"/>
</dbReference>
<dbReference type="CDD" id="cd00167">
    <property type="entry name" value="SANT"/>
    <property type="match status" value="1"/>
</dbReference>
<dbReference type="InterPro" id="IPR009057">
    <property type="entry name" value="Homeodomain-like_sf"/>
</dbReference>
<dbReference type="EMBL" id="CAXDID020000295">
    <property type="protein sequence ID" value="CAL6072491.1"/>
    <property type="molecule type" value="Genomic_DNA"/>
</dbReference>
<protein>
    <submittedName>
        <fullName evidence="2">SANT/Myb_domain</fullName>
    </submittedName>
</protein>
<dbReference type="Proteomes" id="UP001642409">
    <property type="component" value="Unassembled WGS sequence"/>
</dbReference>